<dbReference type="GO" id="GO:0004521">
    <property type="term" value="F:RNA endonuclease activity"/>
    <property type="evidence" value="ECO:0007669"/>
    <property type="project" value="UniProtKB-UniRule"/>
</dbReference>
<evidence type="ECO:0000256" key="7">
    <source>
        <dbReference type="ARBA" id="ARBA00022801"/>
    </source>
</evidence>
<proteinExistence type="inferred from homology"/>
<evidence type="ECO:0000256" key="3">
    <source>
        <dbReference type="ARBA" id="ARBA00011245"/>
    </source>
</evidence>
<keyword evidence="4 11" id="KW-0540">Nuclease</keyword>
<keyword evidence="13" id="KW-1185">Reference proteome</keyword>
<dbReference type="GO" id="GO:0016829">
    <property type="term" value="F:lyase activity"/>
    <property type="evidence" value="ECO:0007669"/>
    <property type="project" value="UniProtKB-KW"/>
</dbReference>
<dbReference type="InterPro" id="IPR018998">
    <property type="entry name" value="EndoU_C"/>
</dbReference>
<keyword evidence="5 11" id="KW-0479">Metal-binding</keyword>
<name>A0A0K0D5Z8_ANGCA</name>
<organism evidence="13 14">
    <name type="scientific">Angiostrongylus cantonensis</name>
    <name type="common">Rat lungworm</name>
    <dbReference type="NCBI Taxonomy" id="6313"/>
    <lineage>
        <taxon>Eukaryota</taxon>
        <taxon>Metazoa</taxon>
        <taxon>Ecdysozoa</taxon>
        <taxon>Nematoda</taxon>
        <taxon>Chromadorea</taxon>
        <taxon>Rhabditida</taxon>
        <taxon>Rhabditina</taxon>
        <taxon>Rhabditomorpha</taxon>
        <taxon>Strongyloidea</taxon>
        <taxon>Metastrongylidae</taxon>
        <taxon>Angiostrongylus</taxon>
    </lineage>
</organism>
<keyword evidence="9 11" id="KW-0464">Manganese</keyword>
<dbReference type="SUPFAM" id="SSF142877">
    <property type="entry name" value="EndoU-like"/>
    <property type="match status" value="1"/>
</dbReference>
<dbReference type="Proteomes" id="UP000035642">
    <property type="component" value="Unassembled WGS sequence"/>
</dbReference>
<dbReference type="InterPro" id="IPR039787">
    <property type="entry name" value="ENDOU"/>
</dbReference>
<keyword evidence="6 11" id="KW-0255">Endonuclease</keyword>
<comment type="subunit">
    <text evidence="3 11">Monomer.</text>
</comment>
<keyword evidence="10" id="KW-0456">Lyase</keyword>
<dbReference type="CDD" id="cd21159">
    <property type="entry name" value="XendoU"/>
    <property type="match status" value="1"/>
</dbReference>
<evidence type="ECO:0000256" key="9">
    <source>
        <dbReference type="ARBA" id="ARBA00023211"/>
    </source>
</evidence>
<dbReference type="AlphaFoldDB" id="A0A0K0D5Z8"/>
<evidence type="ECO:0000256" key="10">
    <source>
        <dbReference type="ARBA" id="ARBA00023239"/>
    </source>
</evidence>
<feature type="domain" description="EndoU" evidence="12">
    <location>
        <begin position="1"/>
        <end position="210"/>
    </location>
</feature>
<protein>
    <submittedName>
        <fullName evidence="14">Endoribonuclease</fullName>
    </submittedName>
</protein>
<evidence type="ECO:0000259" key="12">
    <source>
        <dbReference type="PROSITE" id="PS51959"/>
    </source>
</evidence>
<accession>A0A0K0D5Z8</accession>
<evidence type="ECO:0000256" key="1">
    <source>
        <dbReference type="ARBA" id="ARBA00001936"/>
    </source>
</evidence>
<keyword evidence="8 11" id="KW-0694">RNA-binding</keyword>
<reference evidence="13" key="1">
    <citation type="submission" date="2012-09" db="EMBL/GenBank/DDBJ databases">
        <authorList>
            <person name="Martin A.A."/>
        </authorList>
    </citation>
    <scope>NUCLEOTIDE SEQUENCE</scope>
</reference>
<dbReference type="PANTHER" id="PTHR12439:SF11">
    <property type="entry name" value="URIDYLATE-SPECIFIC ENDORIBONUCLEASE"/>
    <property type="match status" value="1"/>
</dbReference>
<evidence type="ECO:0000256" key="6">
    <source>
        <dbReference type="ARBA" id="ARBA00022759"/>
    </source>
</evidence>
<evidence type="ECO:0000256" key="8">
    <source>
        <dbReference type="ARBA" id="ARBA00022884"/>
    </source>
</evidence>
<sequence>MVVLNHLVTLDTRLDGYTAFNYQNTTTEEYLSHDISSKPLFTSVHEAFFNGDTYKAYNNLIMFYKNPDVDVRETITSAWEDSISYFLDTVMKTPVMKSAHQFLVQKGLTTSETASFKNLLHSLWFDLYARNNETGSSGFESAFAGEVQGNNVIRFNNWLRFHQQEKLGLINYYGWFNKADHWPVLLSIELSIDDEIIVSFDPRRSYTFDL</sequence>
<dbReference type="PROSITE" id="PS51959">
    <property type="entry name" value="ENDOU"/>
    <property type="match status" value="1"/>
</dbReference>
<dbReference type="Pfam" id="PF09412">
    <property type="entry name" value="XendoU"/>
    <property type="match status" value="1"/>
</dbReference>
<dbReference type="PANTHER" id="PTHR12439">
    <property type="entry name" value="PLACENTAL PROTEIN 11-RELATED"/>
    <property type="match status" value="1"/>
</dbReference>
<evidence type="ECO:0000313" key="13">
    <source>
        <dbReference type="Proteomes" id="UP000035642"/>
    </source>
</evidence>
<dbReference type="GO" id="GO:0016787">
    <property type="term" value="F:hydrolase activity"/>
    <property type="evidence" value="ECO:0007669"/>
    <property type="project" value="UniProtKB-KW"/>
</dbReference>
<dbReference type="GO" id="GO:0046872">
    <property type="term" value="F:metal ion binding"/>
    <property type="evidence" value="ECO:0007669"/>
    <property type="project" value="UniProtKB-UniRule"/>
</dbReference>
<dbReference type="GO" id="GO:0003723">
    <property type="term" value="F:RNA binding"/>
    <property type="evidence" value="ECO:0007669"/>
    <property type="project" value="UniProtKB-UniRule"/>
</dbReference>
<evidence type="ECO:0000313" key="14">
    <source>
        <dbReference type="WBParaSite" id="ACAC_0000549301-mRNA-1"/>
    </source>
</evidence>
<evidence type="ECO:0000256" key="2">
    <source>
        <dbReference type="ARBA" id="ARBA00010168"/>
    </source>
</evidence>
<evidence type="ECO:0000256" key="11">
    <source>
        <dbReference type="RuleBase" id="RU367085"/>
    </source>
</evidence>
<reference evidence="14" key="2">
    <citation type="submission" date="2017-02" db="UniProtKB">
        <authorList>
            <consortium name="WormBaseParasite"/>
        </authorList>
    </citation>
    <scope>IDENTIFICATION</scope>
</reference>
<evidence type="ECO:0000256" key="4">
    <source>
        <dbReference type="ARBA" id="ARBA00022722"/>
    </source>
</evidence>
<dbReference type="WBParaSite" id="ACAC_0000549301-mRNA-1">
    <property type="protein sequence ID" value="ACAC_0000549301-mRNA-1"/>
    <property type="gene ID" value="ACAC_0000549301"/>
</dbReference>
<dbReference type="InterPro" id="IPR037227">
    <property type="entry name" value="EndoU-like"/>
</dbReference>
<evidence type="ECO:0000256" key="5">
    <source>
        <dbReference type="ARBA" id="ARBA00022723"/>
    </source>
</evidence>
<comment type="cofactor">
    <cofactor evidence="1 11">
        <name>Mn(2+)</name>
        <dbReference type="ChEBI" id="CHEBI:29035"/>
    </cofactor>
</comment>
<keyword evidence="7 11" id="KW-0378">Hydrolase</keyword>
<comment type="similarity">
    <text evidence="2 11">Belongs to the ENDOU family.</text>
</comment>